<dbReference type="Proteomes" id="UP000824120">
    <property type="component" value="Chromosome 10"/>
</dbReference>
<reference evidence="1 2" key="1">
    <citation type="submission" date="2020-09" db="EMBL/GenBank/DDBJ databases">
        <title>De no assembly of potato wild relative species, Solanum commersonii.</title>
        <authorList>
            <person name="Cho K."/>
        </authorList>
    </citation>
    <scope>NUCLEOTIDE SEQUENCE [LARGE SCALE GENOMIC DNA]</scope>
    <source>
        <strain evidence="1">LZ3.2</strain>
        <tissue evidence="1">Leaf</tissue>
    </source>
</reference>
<evidence type="ECO:0000313" key="1">
    <source>
        <dbReference type="EMBL" id="KAG5582206.1"/>
    </source>
</evidence>
<evidence type="ECO:0000313" key="2">
    <source>
        <dbReference type="Proteomes" id="UP000824120"/>
    </source>
</evidence>
<dbReference type="EMBL" id="JACXVP010000010">
    <property type="protein sequence ID" value="KAG5582206.1"/>
    <property type="molecule type" value="Genomic_DNA"/>
</dbReference>
<name>A0A9J5X4R1_SOLCO</name>
<organism evidence="1 2">
    <name type="scientific">Solanum commersonii</name>
    <name type="common">Commerson's wild potato</name>
    <name type="synonym">Commerson's nightshade</name>
    <dbReference type="NCBI Taxonomy" id="4109"/>
    <lineage>
        <taxon>Eukaryota</taxon>
        <taxon>Viridiplantae</taxon>
        <taxon>Streptophyta</taxon>
        <taxon>Embryophyta</taxon>
        <taxon>Tracheophyta</taxon>
        <taxon>Spermatophyta</taxon>
        <taxon>Magnoliopsida</taxon>
        <taxon>eudicotyledons</taxon>
        <taxon>Gunneridae</taxon>
        <taxon>Pentapetalae</taxon>
        <taxon>asterids</taxon>
        <taxon>lamiids</taxon>
        <taxon>Solanales</taxon>
        <taxon>Solanaceae</taxon>
        <taxon>Solanoideae</taxon>
        <taxon>Solaneae</taxon>
        <taxon>Solanum</taxon>
    </lineage>
</organism>
<keyword evidence="2" id="KW-1185">Reference proteome</keyword>
<protein>
    <submittedName>
        <fullName evidence="1">Uncharacterized protein</fullName>
    </submittedName>
</protein>
<gene>
    <name evidence="1" type="ORF">H5410_052833</name>
</gene>
<dbReference type="AlphaFoldDB" id="A0A9J5X4R1"/>
<accession>A0A9J5X4R1</accession>
<sequence>MRLLILCWGVTYTPLWNQRPHRGCPITWNWPRLNTKNFDAVKVSLLEMVPKLVTDCLIFHALLMKSKWWFLSSMKIVSIVKFTICIDHLKGFCGTLKNMRGVNIVFHDLIFVWLKMKRV</sequence>
<comment type="caution">
    <text evidence="1">The sequence shown here is derived from an EMBL/GenBank/DDBJ whole genome shotgun (WGS) entry which is preliminary data.</text>
</comment>
<proteinExistence type="predicted"/>